<dbReference type="WBParaSite" id="ASIM_0000792501-mRNA-1">
    <property type="protein sequence ID" value="ASIM_0000792501-mRNA-1"/>
    <property type="gene ID" value="ASIM_0000792501"/>
</dbReference>
<proteinExistence type="predicted"/>
<reference evidence="4" key="1">
    <citation type="submission" date="2017-02" db="UniProtKB">
        <authorList>
            <consortium name="WormBaseParasite"/>
        </authorList>
    </citation>
    <scope>IDENTIFICATION</scope>
</reference>
<gene>
    <name evidence="2" type="ORF">ASIM_LOCUS7689</name>
</gene>
<dbReference type="OrthoDB" id="294853at2759"/>
<dbReference type="AlphaFoldDB" id="A0A0M3JJV4"/>
<evidence type="ECO:0000259" key="1">
    <source>
        <dbReference type="Pfam" id="PF16206"/>
    </source>
</evidence>
<evidence type="ECO:0000313" key="2">
    <source>
        <dbReference type="EMBL" id="VDK29822.1"/>
    </source>
</evidence>
<protein>
    <submittedName>
        <fullName evidence="4">Monensin-resistant homolog 2 (inferred by orthology to a C. elegans protein)</fullName>
    </submittedName>
</protein>
<keyword evidence="3" id="KW-1185">Reference proteome</keyword>
<dbReference type="Pfam" id="PF16206">
    <property type="entry name" value="Mon2_C"/>
    <property type="match status" value="1"/>
</dbReference>
<reference evidence="2 3" key="2">
    <citation type="submission" date="2018-11" db="EMBL/GenBank/DDBJ databases">
        <authorList>
            <consortium name="Pathogen Informatics"/>
        </authorList>
    </citation>
    <scope>NUCLEOTIDE SEQUENCE [LARGE SCALE GENOMIC DNA]</scope>
</reference>
<name>A0A0M3JJV4_ANISI</name>
<evidence type="ECO:0000313" key="3">
    <source>
        <dbReference type="Proteomes" id="UP000267096"/>
    </source>
</evidence>
<evidence type="ECO:0000313" key="4">
    <source>
        <dbReference type="WBParaSite" id="ASIM_0000792501-mRNA-1"/>
    </source>
</evidence>
<dbReference type="InterPro" id="IPR032817">
    <property type="entry name" value="Mon2_C"/>
</dbReference>
<dbReference type="Proteomes" id="UP000267096">
    <property type="component" value="Unassembled WGS sequence"/>
</dbReference>
<sequence length="93" mass="10622">MIPFAELSLKTLVEFYANTAHYHEIVESTILVDIVRCLSEPMELKYECPSQTTWKAACSAFITIVRLGIPIARQQGDWLIISFNLNSLFNPFL</sequence>
<feature type="domain" description="Mon2 C-terminal" evidence="1">
    <location>
        <begin position="2"/>
        <end position="76"/>
    </location>
</feature>
<organism evidence="4">
    <name type="scientific">Anisakis simplex</name>
    <name type="common">Herring worm</name>
    <dbReference type="NCBI Taxonomy" id="6269"/>
    <lineage>
        <taxon>Eukaryota</taxon>
        <taxon>Metazoa</taxon>
        <taxon>Ecdysozoa</taxon>
        <taxon>Nematoda</taxon>
        <taxon>Chromadorea</taxon>
        <taxon>Rhabditida</taxon>
        <taxon>Spirurina</taxon>
        <taxon>Ascaridomorpha</taxon>
        <taxon>Ascaridoidea</taxon>
        <taxon>Anisakidae</taxon>
        <taxon>Anisakis</taxon>
        <taxon>Anisakis simplex complex</taxon>
    </lineage>
</organism>
<accession>A0A0M3JJV4</accession>
<dbReference type="EMBL" id="UYRR01019185">
    <property type="protein sequence ID" value="VDK29822.1"/>
    <property type="molecule type" value="Genomic_DNA"/>
</dbReference>